<feature type="region of interest" description="Disordered" evidence="1">
    <location>
        <begin position="276"/>
        <end position="331"/>
    </location>
</feature>
<sequence length="331" mass="35487">MTMPVGQPAGSVPATPAPRRRQLTQTFHLVGCGLMIFGAVGLFIRADSAFAVCVAVLGLAAAALLTTRRMTSRWWLPAAGVATATSLMTWGESWAGFGFIGAVLFVIANLRKSSWARVAGVRAWLAVLVLFFIAVAAGQSFATYDGGYLGYSYPEDHPWQRTGDGAYLSGDSLDPNDLLGVSVAVMTATCCLWIVLRRRPAPVKAVLGAAALGVVGLLFDTFRLAVAQGGTTYSSSGSVSGSLSWSFDSSVGLTMAVLLAWGLALADTLVRRRRTTDATASAPAPHWRPQWQQPVPPQQWQPQPPPQWQPQPPPQWQPPPPTQWQQPPPQR</sequence>
<dbReference type="RefSeq" id="WP_204917531.1">
    <property type="nucleotide sequence ID" value="NZ_BAAAQP010000002.1"/>
</dbReference>
<feature type="transmembrane region" description="Helical" evidence="2">
    <location>
        <begin position="178"/>
        <end position="196"/>
    </location>
</feature>
<feature type="transmembrane region" description="Helical" evidence="2">
    <location>
        <begin position="96"/>
        <end position="111"/>
    </location>
</feature>
<dbReference type="EMBL" id="JAFBCF010000001">
    <property type="protein sequence ID" value="MBM7799036.1"/>
    <property type="molecule type" value="Genomic_DNA"/>
</dbReference>
<feature type="transmembrane region" description="Helical" evidence="2">
    <location>
        <begin position="26"/>
        <end position="43"/>
    </location>
</feature>
<keyword evidence="4" id="KW-1185">Reference proteome</keyword>
<protein>
    <recommendedName>
        <fullName evidence="5">Integral membrane protein</fullName>
    </recommendedName>
</protein>
<feature type="transmembrane region" description="Helical" evidence="2">
    <location>
        <begin position="205"/>
        <end position="225"/>
    </location>
</feature>
<comment type="caution">
    <text evidence="3">The sequence shown here is derived from an EMBL/GenBank/DDBJ whole genome shotgun (WGS) entry which is preliminary data.</text>
</comment>
<gene>
    <name evidence="3" type="ORF">JOE57_001957</name>
</gene>
<dbReference type="Proteomes" id="UP000704762">
    <property type="component" value="Unassembled WGS sequence"/>
</dbReference>
<evidence type="ECO:0000256" key="1">
    <source>
        <dbReference type="SAM" id="MobiDB-lite"/>
    </source>
</evidence>
<evidence type="ECO:0000313" key="3">
    <source>
        <dbReference type="EMBL" id="MBM7799036.1"/>
    </source>
</evidence>
<keyword evidence="2" id="KW-0812">Transmembrane</keyword>
<name>A0ABS2RLI8_9ACTN</name>
<evidence type="ECO:0000313" key="4">
    <source>
        <dbReference type="Proteomes" id="UP000704762"/>
    </source>
</evidence>
<evidence type="ECO:0008006" key="5">
    <source>
        <dbReference type="Google" id="ProtNLM"/>
    </source>
</evidence>
<reference evidence="3 4" key="1">
    <citation type="submission" date="2021-01" db="EMBL/GenBank/DDBJ databases">
        <title>Sequencing the genomes of 1000 actinobacteria strains.</title>
        <authorList>
            <person name="Klenk H.-P."/>
        </authorList>
    </citation>
    <scope>NUCLEOTIDE SEQUENCE [LARGE SCALE GENOMIC DNA]</scope>
    <source>
        <strain evidence="3 4">DSM 18662</strain>
    </source>
</reference>
<organism evidence="3 4">
    <name type="scientific">Microlunatus panaciterrae</name>
    <dbReference type="NCBI Taxonomy" id="400768"/>
    <lineage>
        <taxon>Bacteria</taxon>
        <taxon>Bacillati</taxon>
        <taxon>Actinomycetota</taxon>
        <taxon>Actinomycetes</taxon>
        <taxon>Propionibacteriales</taxon>
        <taxon>Propionibacteriaceae</taxon>
        <taxon>Microlunatus</taxon>
    </lineage>
</organism>
<feature type="transmembrane region" description="Helical" evidence="2">
    <location>
        <begin position="245"/>
        <end position="266"/>
    </location>
</feature>
<feature type="compositionally biased region" description="Pro residues" evidence="1">
    <location>
        <begin position="294"/>
        <end position="331"/>
    </location>
</feature>
<feature type="transmembrane region" description="Helical" evidence="2">
    <location>
        <begin position="123"/>
        <end position="142"/>
    </location>
</feature>
<proteinExistence type="predicted"/>
<feature type="transmembrane region" description="Helical" evidence="2">
    <location>
        <begin position="49"/>
        <end position="67"/>
    </location>
</feature>
<keyword evidence="2" id="KW-1133">Transmembrane helix</keyword>
<evidence type="ECO:0000256" key="2">
    <source>
        <dbReference type="SAM" id="Phobius"/>
    </source>
</evidence>
<keyword evidence="2" id="KW-0472">Membrane</keyword>
<accession>A0ABS2RLI8</accession>